<evidence type="ECO:0000313" key="6">
    <source>
        <dbReference type="Proteomes" id="UP001165289"/>
    </source>
</evidence>
<evidence type="ECO:0000259" key="3">
    <source>
        <dbReference type="Pfam" id="PF04111"/>
    </source>
</evidence>
<sequence>MATFPLVSKQSAVPSHQTDPCMYLCQSCQKLISLDNTLTGAIDTSDLGGISNITETLIDISESVEEESIPNPKIERRVICSSLSNTNANIPFPPSQFPAASQLFDILSKNSRIDHPLCEDCAKTLIEDLEATLRQSEDENKSYEGYLRSLSEEKQKDNNLDEQLRGCRQEERELKRQIAALEEERIQIEEEIKLQETLQKAIDEKEKIYWKDFNEFLKQHLQFQDEEQSVGNQLHYVTAQLSKLKKTNVLNSAFHIWHNGHFGTINGFRLGRLPSVSVDWNEINAGLGQAVLLLHCLGKKSHVQFTNYRPVPYGNHSYVEDIANKRELPLHSSGSLRIFADTRFDNGLVAFLNCVNQFKCALESRDQQMTLPYKIEGDKIGSEESGFYSIRRQLNSDEHWTKSLKFMLTDLRWGLTMLAANPEL</sequence>
<dbReference type="GO" id="GO:0034272">
    <property type="term" value="C:phosphatidylinositol 3-kinase complex, class III, type II"/>
    <property type="evidence" value="ECO:0007669"/>
    <property type="project" value="TreeGrafter"/>
</dbReference>
<evidence type="ECO:0008006" key="7">
    <source>
        <dbReference type="Google" id="ProtNLM"/>
    </source>
</evidence>
<dbReference type="GO" id="GO:0034271">
    <property type="term" value="C:phosphatidylinositol 3-kinase complex, class III, type I"/>
    <property type="evidence" value="ECO:0007669"/>
    <property type="project" value="TreeGrafter"/>
</dbReference>
<evidence type="ECO:0000256" key="1">
    <source>
        <dbReference type="ARBA" id="ARBA00005965"/>
    </source>
</evidence>
<dbReference type="GO" id="GO:0030674">
    <property type="term" value="F:protein-macromolecule adaptor activity"/>
    <property type="evidence" value="ECO:0007669"/>
    <property type="project" value="TreeGrafter"/>
</dbReference>
<dbReference type="Proteomes" id="UP001165289">
    <property type="component" value="Unassembled WGS sequence"/>
</dbReference>
<evidence type="ECO:0000259" key="4">
    <source>
        <dbReference type="Pfam" id="PF17675"/>
    </source>
</evidence>
<evidence type="ECO:0000313" key="5">
    <source>
        <dbReference type="EMBL" id="KAI6661942.1"/>
    </source>
</evidence>
<keyword evidence="2" id="KW-0175">Coiled coil</keyword>
<dbReference type="EMBL" id="JAKMXF010000003">
    <property type="protein sequence ID" value="KAI6661942.1"/>
    <property type="molecule type" value="Genomic_DNA"/>
</dbReference>
<gene>
    <name evidence="5" type="ORF">LOD99_9710</name>
</gene>
<dbReference type="InterPro" id="IPR007243">
    <property type="entry name" value="Atg6/Beclin"/>
</dbReference>
<dbReference type="GO" id="GO:0000423">
    <property type="term" value="P:mitophagy"/>
    <property type="evidence" value="ECO:0007669"/>
    <property type="project" value="TreeGrafter"/>
</dbReference>
<reference evidence="5 6" key="1">
    <citation type="journal article" date="2023" name="BMC Biol.">
        <title>The compact genome of the sponge Oopsacas minuta (Hexactinellida) is lacking key metazoan core genes.</title>
        <authorList>
            <person name="Santini S."/>
            <person name="Schenkelaars Q."/>
            <person name="Jourda C."/>
            <person name="Duchesne M."/>
            <person name="Belahbib H."/>
            <person name="Rocher C."/>
            <person name="Selva M."/>
            <person name="Riesgo A."/>
            <person name="Vervoort M."/>
            <person name="Leys S.P."/>
            <person name="Kodjabachian L."/>
            <person name="Le Bivic A."/>
            <person name="Borchiellini C."/>
            <person name="Claverie J.M."/>
            <person name="Renard E."/>
        </authorList>
    </citation>
    <scope>NUCLEOTIDE SEQUENCE [LARGE SCALE GENOMIC DNA]</scope>
    <source>
        <strain evidence="5">SPO-2</strain>
    </source>
</reference>
<proteinExistence type="inferred from homology"/>
<accession>A0AAV7KKH9</accession>
<dbReference type="PANTHER" id="PTHR12768">
    <property type="entry name" value="BECLIN 1"/>
    <property type="match status" value="1"/>
</dbReference>
<feature type="domain" description="Atg6/beclin coiled-coil" evidence="4">
    <location>
        <begin position="116"/>
        <end position="241"/>
    </location>
</feature>
<feature type="coiled-coil region" evidence="2">
    <location>
        <begin position="119"/>
        <end position="201"/>
    </location>
</feature>
<comment type="caution">
    <text evidence="5">The sequence shown here is derived from an EMBL/GenBank/DDBJ whole genome shotgun (WGS) entry which is preliminary data.</text>
</comment>
<dbReference type="GO" id="GO:0000045">
    <property type="term" value="P:autophagosome assembly"/>
    <property type="evidence" value="ECO:0007669"/>
    <property type="project" value="TreeGrafter"/>
</dbReference>
<comment type="similarity">
    <text evidence="1">Belongs to the beclin family.</text>
</comment>
<dbReference type="PANTHER" id="PTHR12768:SF4">
    <property type="entry name" value="BECLIN-1"/>
    <property type="match status" value="1"/>
</dbReference>
<dbReference type="InterPro" id="IPR040455">
    <property type="entry name" value="Atg6_BARA"/>
</dbReference>
<name>A0AAV7KKH9_9METZ</name>
<dbReference type="InterPro" id="IPR041691">
    <property type="entry name" value="Atg6/beclin_CC"/>
</dbReference>
<dbReference type="Pfam" id="PF04111">
    <property type="entry name" value="APG6"/>
    <property type="match status" value="1"/>
</dbReference>
<dbReference type="Gene3D" id="1.10.418.40">
    <property type="entry name" value="Autophagy protein 6/Beclin 1"/>
    <property type="match status" value="1"/>
</dbReference>
<protein>
    <recommendedName>
        <fullName evidence="7">Beclin-1-like protein</fullName>
    </recommendedName>
</protein>
<dbReference type="GO" id="GO:0045324">
    <property type="term" value="P:late endosome to vacuole transport"/>
    <property type="evidence" value="ECO:0007669"/>
    <property type="project" value="TreeGrafter"/>
</dbReference>
<dbReference type="AlphaFoldDB" id="A0AAV7KKH9"/>
<dbReference type="GO" id="GO:0006995">
    <property type="term" value="P:cellular response to nitrogen starvation"/>
    <property type="evidence" value="ECO:0007669"/>
    <property type="project" value="TreeGrafter"/>
</dbReference>
<dbReference type="GO" id="GO:0000407">
    <property type="term" value="C:phagophore assembly site"/>
    <property type="evidence" value="ECO:0007669"/>
    <property type="project" value="TreeGrafter"/>
</dbReference>
<keyword evidence="6" id="KW-1185">Reference proteome</keyword>
<evidence type="ECO:0000256" key="2">
    <source>
        <dbReference type="SAM" id="Coils"/>
    </source>
</evidence>
<feature type="domain" description="Atg6 BARA" evidence="3">
    <location>
        <begin position="244"/>
        <end position="418"/>
    </location>
</feature>
<organism evidence="5 6">
    <name type="scientific">Oopsacas minuta</name>
    <dbReference type="NCBI Taxonomy" id="111878"/>
    <lineage>
        <taxon>Eukaryota</taxon>
        <taxon>Metazoa</taxon>
        <taxon>Porifera</taxon>
        <taxon>Hexactinellida</taxon>
        <taxon>Hexasterophora</taxon>
        <taxon>Lyssacinosida</taxon>
        <taxon>Leucopsacidae</taxon>
        <taxon>Oopsacas</taxon>
    </lineage>
</organism>
<dbReference type="Pfam" id="PF17675">
    <property type="entry name" value="APG6_N"/>
    <property type="match status" value="1"/>
</dbReference>
<dbReference type="GO" id="GO:0043548">
    <property type="term" value="F:phosphatidylinositol 3-kinase binding"/>
    <property type="evidence" value="ECO:0007669"/>
    <property type="project" value="TreeGrafter"/>
</dbReference>
<dbReference type="InterPro" id="IPR038274">
    <property type="entry name" value="Atg6/Beclin_C_sf"/>
</dbReference>